<keyword evidence="2" id="KW-1185">Reference proteome</keyword>
<sequence length="75" mass="8248">MSSLIEPSQFAMLFTSAAFLESVGKIINSPFMAFLLRMGRDYDGRVTGLPFFLAGSEVKEDKGCFLQQFAANAVM</sequence>
<protein>
    <submittedName>
        <fullName evidence="1">Uncharacterized protein</fullName>
    </submittedName>
</protein>
<reference evidence="1 2" key="1">
    <citation type="submission" date="2018-06" db="EMBL/GenBank/DDBJ databases">
        <title>Genome analysis of cellulolytic fungus Trichoderma lentiforme CFAM-422.</title>
        <authorList>
            <person name="Steindorff A.S."/>
            <person name="Formighieri E.F."/>
            <person name="Midorikawa G.E.O."/>
            <person name="Tamietti M.S."/>
            <person name="Ramos E.Z."/>
            <person name="Silva A.S."/>
            <person name="Bon E.P.S."/>
            <person name="Mendes T.D."/>
            <person name="Damaso M.C.T."/>
            <person name="Favaro L.C.L."/>
        </authorList>
    </citation>
    <scope>NUCLEOTIDE SEQUENCE [LARGE SCALE GENOMIC DNA]</scope>
    <source>
        <strain evidence="1 2">CFAM-422</strain>
    </source>
</reference>
<dbReference type="AlphaFoldDB" id="A0A9P4XFM6"/>
<organism evidence="1 2">
    <name type="scientific">Trichoderma lentiforme</name>
    <dbReference type="NCBI Taxonomy" id="1567552"/>
    <lineage>
        <taxon>Eukaryota</taxon>
        <taxon>Fungi</taxon>
        <taxon>Dikarya</taxon>
        <taxon>Ascomycota</taxon>
        <taxon>Pezizomycotina</taxon>
        <taxon>Sordariomycetes</taxon>
        <taxon>Hypocreomycetidae</taxon>
        <taxon>Hypocreales</taxon>
        <taxon>Hypocreaceae</taxon>
        <taxon>Trichoderma</taxon>
    </lineage>
</organism>
<accession>A0A9P4XFM6</accession>
<dbReference type="EMBL" id="QLNT01000010">
    <property type="protein sequence ID" value="KAF3071645.1"/>
    <property type="molecule type" value="Genomic_DNA"/>
</dbReference>
<comment type="caution">
    <text evidence="1">The sequence shown here is derived from an EMBL/GenBank/DDBJ whole genome shotgun (WGS) entry which is preliminary data.</text>
</comment>
<gene>
    <name evidence="1" type="ORF">CFAM422_006118</name>
</gene>
<evidence type="ECO:0000313" key="2">
    <source>
        <dbReference type="Proteomes" id="UP000801864"/>
    </source>
</evidence>
<name>A0A9P4XFM6_9HYPO</name>
<evidence type="ECO:0000313" key="1">
    <source>
        <dbReference type="EMBL" id="KAF3071645.1"/>
    </source>
</evidence>
<proteinExistence type="predicted"/>
<dbReference type="Proteomes" id="UP000801864">
    <property type="component" value="Unassembled WGS sequence"/>
</dbReference>